<evidence type="ECO:0000313" key="1">
    <source>
        <dbReference type="EMBL" id="KAJ6707399.1"/>
    </source>
</evidence>
<accession>A0A9Q0QJY6</accession>
<name>A0A9Q0QJY6_SALVM</name>
<evidence type="ECO:0000313" key="2">
    <source>
        <dbReference type="Proteomes" id="UP001151529"/>
    </source>
</evidence>
<protein>
    <submittedName>
        <fullName evidence="1">Uncharacterized protein</fullName>
    </submittedName>
</protein>
<sequence>MRTRSNSKQSSRKESTVSAIRDVDCESLADMSNEAVNKLVRRVKGHGSSGKKKQDNRLQCDSLATADNGIKSNGKQVLDARVTWNDLDARGLAQDPATN</sequence>
<comment type="caution">
    <text evidence="1">The sequence shown here is derived from an EMBL/GenBank/DDBJ whole genome shotgun (WGS) entry which is preliminary data.</text>
</comment>
<gene>
    <name evidence="1" type="ORF">OIU85_027726</name>
</gene>
<proteinExistence type="predicted"/>
<dbReference type="Proteomes" id="UP001151529">
    <property type="component" value="Chromosome 4"/>
</dbReference>
<dbReference type="AlphaFoldDB" id="A0A9Q0QJY6"/>
<organism evidence="1 2">
    <name type="scientific">Salix viminalis</name>
    <name type="common">Common osier</name>
    <name type="synonym">Basket willow</name>
    <dbReference type="NCBI Taxonomy" id="40686"/>
    <lineage>
        <taxon>Eukaryota</taxon>
        <taxon>Viridiplantae</taxon>
        <taxon>Streptophyta</taxon>
        <taxon>Embryophyta</taxon>
        <taxon>Tracheophyta</taxon>
        <taxon>Spermatophyta</taxon>
        <taxon>Magnoliopsida</taxon>
        <taxon>eudicotyledons</taxon>
        <taxon>Gunneridae</taxon>
        <taxon>Pentapetalae</taxon>
        <taxon>rosids</taxon>
        <taxon>fabids</taxon>
        <taxon>Malpighiales</taxon>
        <taxon>Salicaceae</taxon>
        <taxon>Saliceae</taxon>
        <taxon>Salix</taxon>
    </lineage>
</organism>
<reference evidence="1" key="1">
    <citation type="submission" date="2022-11" db="EMBL/GenBank/DDBJ databases">
        <authorList>
            <person name="Hyden B.L."/>
            <person name="Feng K."/>
            <person name="Yates T."/>
            <person name="Jawdy S."/>
            <person name="Smart L.B."/>
            <person name="Muchero W."/>
        </authorList>
    </citation>
    <scope>NUCLEOTIDE SEQUENCE</scope>
    <source>
        <tissue evidence="1">Shoot tip</tissue>
    </source>
</reference>
<keyword evidence="2" id="KW-1185">Reference proteome</keyword>
<reference evidence="1" key="2">
    <citation type="journal article" date="2023" name="Int. J. Mol. Sci.">
        <title>De Novo Assembly and Annotation of 11 Diverse Shrub Willow (Salix) Genomes Reveals Novel Gene Organization in Sex-Linked Regions.</title>
        <authorList>
            <person name="Hyden B."/>
            <person name="Feng K."/>
            <person name="Yates T.B."/>
            <person name="Jawdy S."/>
            <person name="Cereghino C."/>
            <person name="Smart L.B."/>
            <person name="Muchero W."/>
        </authorList>
    </citation>
    <scope>NUCLEOTIDE SEQUENCE [LARGE SCALE GENOMIC DNA]</scope>
    <source>
        <tissue evidence="1">Shoot tip</tissue>
    </source>
</reference>
<dbReference type="EMBL" id="JAPFFL010000008">
    <property type="protein sequence ID" value="KAJ6707399.1"/>
    <property type="molecule type" value="Genomic_DNA"/>
</dbReference>